<feature type="transmembrane region" description="Helical" evidence="1">
    <location>
        <begin position="68"/>
        <end position="87"/>
    </location>
</feature>
<keyword evidence="3" id="KW-0436">Ligase</keyword>
<keyword evidence="4" id="KW-1185">Reference proteome</keyword>
<organism evidence="3 4">
    <name type="scientific">Duncaniella dubosii</name>
    <dbReference type="NCBI Taxonomy" id="2518971"/>
    <lineage>
        <taxon>Bacteria</taxon>
        <taxon>Pseudomonadati</taxon>
        <taxon>Bacteroidota</taxon>
        <taxon>Bacteroidia</taxon>
        <taxon>Bacteroidales</taxon>
        <taxon>Muribaculaceae</taxon>
        <taxon>Duncaniella</taxon>
    </lineage>
</organism>
<keyword evidence="1" id="KW-1133">Transmembrane helix</keyword>
<evidence type="ECO:0000259" key="2">
    <source>
        <dbReference type="Pfam" id="PF00501"/>
    </source>
</evidence>
<dbReference type="SUPFAM" id="SSF56801">
    <property type="entry name" value="Acetyl-CoA synthetase-like"/>
    <property type="match status" value="1"/>
</dbReference>
<dbReference type="RefSeq" id="WP_136416860.1">
    <property type="nucleotide sequence ID" value="NZ_CP039396.1"/>
</dbReference>
<dbReference type="Pfam" id="PF23562">
    <property type="entry name" value="AMP-binding_C_3"/>
    <property type="match status" value="1"/>
</dbReference>
<evidence type="ECO:0000313" key="3">
    <source>
        <dbReference type="EMBL" id="QCD43497.1"/>
    </source>
</evidence>
<proteinExistence type="predicted"/>
<dbReference type="InterPro" id="IPR045851">
    <property type="entry name" value="AMP-bd_C_sf"/>
</dbReference>
<dbReference type="PANTHER" id="PTHR24096">
    <property type="entry name" value="LONG-CHAIN-FATTY-ACID--COA LIGASE"/>
    <property type="match status" value="1"/>
</dbReference>
<dbReference type="InterPro" id="IPR020845">
    <property type="entry name" value="AMP-binding_CS"/>
</dbReference>
<dbReference type="PROSITE" id="PS00455">
    <property type="entry name" value="AMP_BINDING"/>
    <property type="match status" value="1"/>
</dbReference>
<dbReference type="AlphaFoldDB" id="A0A4P7W5X2"/>
<dbReference type="Gene3D" id="3.40.50.12780">
    <property type="entry name" value="N-terminal domain of ligase-like"/>
    <property type="match status" value="1"/>
</dbReference>
<protein>
    <submittedName>
        <fullName evidence="3">Long-chain fatty acid--CoA ligase</fullName>
    </submittedName>
</protein>
<reference evidence="4" key="1">
    <citation type="submission" date="2019-02" db="EMBL/GenBank/DDBJ databases">
        <title>Isolation and identification of novel species under the genus Muribaculum.</title>
        <authorList>
            <person name="Miyake S."/>
            <person name="Ding Y."/>
            <person name="Low A."/>
            <person name="Soh M."/>
            <person name="Seedorf H."/>
        </authorList>
    </citation>
    <scope>NUCLEOTIDE SEQUENCE [LARGE SCALE GENOMIC DNA]</scope>
    <source>
        <strain evidence="4">H5</strain>
    </source>
</reference>
<dbReference type="InterPro" id="IPR042099">
    <property type="entry name" value="ANL_N_sf"/>
</dbReference>
<dbReference type="KEGG" id="ddb:E7747_15280"/>
<dbReference type="InterPro" id="IPR000873">
    <property type="entry name" value="AMP-dep_synth/lig_dom"/>
</dbReference>
<sequence length="553" mass="62321">MKARDCLNLYFQDAVKEYWELPAFTDFGGITLTYKDVARKIAKLHLLYEAAGIRPGDKVVLCSKNNSMWCVAFIGTLAYGAVIVPILPDFKSDNIQHLINHSEAKLAIIDENIWEDLNPESMPTLLGALSVKDYSLIVSNDEKLTYARGHLNELFGQRYPDRFTPNDVVYHIDSKDELCLISYTSGSTGFSKGVMLPYRSLWSNVQFCLENLPTNPGDGVVCMLPLAHMYGLTIDMLRPFVSGNHIHILTRTPSPRIIMEAFAKVKPRYIVTVPLIIEKIIRTRVFPMLEKPLMKLMLMVPFVDERLLSKIKDRLTETFGGNVEEIVIGGAGLNRDVEQFLRRIGFPYTVGYGMTECGPLISYSPATDNRMASCGRIVDRVEARIDSPDPANKPGILYVKGENVMLGYYKNPEATEGCMDADGWLSTGDICNLDHDGYLYIRGRDKNMILGPSGQNIYPEEIEDKLNNLPYVAESLIIDSGEGRLVALIYPDIESLTSQGMSEEAINGLMEENIKTLNSNLPAYSQVQRFNLMNEEFEKTPKRSIKRYLYQPK</sequence>
<feature type="domain" description="AMP-dependent synthetase/ligase" evidence="2">
    <location>
        <begin position="11"/>
        <end position="409"/>
    </location>
</feature>
<keyword evidence="1" id="KW-0812">Transmembrane</keyword>
<dbReference type="Proteomes" id="UP000297149">
    <property type="component" value="Chromosome"/>
</dbReference>
<dbReference type="EMBL" id="CP039396">
    <property type="protein sequence ID" value="QCD43497.1"/>
    <property type="molecule type" value="Genomic_DNA"/>
</dbReference>
<keyword evidence="1" id="KW-0472">Membrane</keyword>
<accession>A0A4P7W5X2</accession>
<dbReference type="GO" id="GO:0016405">
    <property type="term" value="F:CoA-ligase activity"/>
    <property type="evidence" value="ECO:0007669"/>
    <property type="project" value="TreeGrafter"/>
</dbReference>
<gene>
    <name evidence="3" type="ORF">E7747_15280</name>
</gene>
<dbReference type="Gene3D" id="3.30.300.30">
    <property type="match status" value="1"/>
</dbReference>
<dbReference type="PANTHER" id="PTHR24096:SF420">
    <property type="entry name" value="LONG-CHAIN-FATTY-ACID--COA LIGASE-RELATED"/>
    <property type="match status" value="1"/>
</dbReference>
<name>A0A4P7W5X2_9BACT</name>
<evidence type="ECO:0000256" key="1">
    <source>
        <dbReference type="SAM" id="Phobius"/>
    </source>
</evidence>
<dbReference type="Pfam" id="PF00501">
    <property type="entry name" value="AMP-binding"/>
    <property type="match status" value="1"/>
</dbReference>
<evidence type="ECO:0000313" key="4">
    <source>
        <dbReference type="Proteomes" id="UP000297149"/>
    </source>
</evidence>